<proteinExistence type="inferred from homology"/>
<keyword evidence="2 10" id="KW-0436">Ligase</keyword>
<evidence type="ECO:0000256" key="8">
    <source>
        <dbReference type="ARBA" id="ARBA00023306"/>
    </source>
</evidence>
<feature type="binding site" evidence="10">
    <location>
        <begin position="108"/>
        <end position="114"/>
    </location>
    <ligand>
        <name>ATP</name>
        <dbReference type="ChEBI" id="CHEBI:30616"/>
    </ligand>
</feature>
<dbReference type="EMBL" id="CP020612">
    <property type="protein sequence ID" value="ARJ68637.1"/>
    <property type="molecule type" value="Genomic_DNA"/>
</dbReference>
<dbReference type="Pfam" id="PF01225">
    <property type="entry name" value="Mur_ligase"/>
    <property type="match status" value="1"/>
</dbReference>
<dbReference type="GO" id="GO:0071555">
    <property type="term" value="P:cell wall organization"/>
    <property type="evidence" value="ECO:0007669"/>
    <property type="project" value="UniProtKB-KW"/>
</dbReference>
<protein>
    <recommendedName>
        <fullName evidence="10 11">UDP-N-acetylmuramoyl-tripeptide--D-alanyl-D-alanine ligase</fullName>
        <ecNumber evidence="10 11">6.3.2.10</ecNumber>
    </recommendedName>
    <alternativeName>
        <fullName evidence="10">D-alanyl-D-alanine-adding enzyme</fullName>
    </alternativeName>
</protein>
<feature type="domain" description="Mur ligase N-terminal catalytic" evidence="12">
    <location>
        <begin position="25"/>
        <end position="91"/>
    </location>
</feature>
<comment type="subcellular location">
    <subcellularLocation>
        <location evidence="10 11">Cytoplasm</location>
    </subcellularLocation>
</comment>
<dbReference type="PANTHER" id="PTHR43024">
    <property type="entry name" value="UDP-N-ACETYLMURAMOYL-TRIPEPTIDE--D-ALANYL-D-ALANINE LIGASE"/>
    <property type="match status" value="1"/>
</dbReference>
<dbReference type="SUPFAM" id="SSF63418">
    <property type="entry name" value="MurE/MurF N-terminal domain"/>
    <property type="match status" value="1"/>
</dbReference>
<dbReference type="Pfam" id="PF08245">
    <property type="entry name" value="Mur_ligase_M"/>
    <property type="match status" value="1"/>
</dbReference>
<dbReference type="GO" id="GO:0008360">
    <property type="term" value="P:regulation of cell shape"/>
    <property type="evidence" value="ECO:0007669"/>
    <property type="project" value="UniProtKB-KW"/>
</dbReference>
<dbReference type="GO" id="GO:0009252">
    <property type="term" value="P:peptidoglycan biosynthetic process"/>
    <property type="evidence" value="ECO:0007669"/>
    <property type="project" value="UniProtKB-UniRule"/>
</dbReference>
<keyword evidence="5 10" id="KW-0067">ATP-binding</keyword>
<dbReference type="Gene3D" id="3.40.1190.10">
    <property type="entry name" value="Mur-like, catalytic domain"/>
    <property type="match status" value="1"/>
</dbReference>
<keyword evidence="16" id="KW-1185">Reference proteome</keyword>
<dbReference type="InterPro" id="IPR036615">
    <property type="entry name" value="Mur_ligase_C_dom_sf"/>
</dbReference>
<dbReference type="InterPro" id="IPR005863">
    <property type="entry name" value="UDP-N-AcMur_synth"/>
</dbReference>
<dbReference type="KEGG" id="pcon:B0A89_02265"/>
<dbReference type="STRING" id="1945662.B0A89_02265"/>
<dbReference type="SUPFAM" id="SSF53623">
    <property type="entry name" value="MurD-like peptide ligases, catalytic domain"/>
    <property type="match status" value="1"/>
</dbReference>
<evidence type="ECO:0000256" key="4">
    <source>
        <dbReference type="ARBA" id="ARBA00022741"/>
    </source>
</evidence>
<comment type="pathway">
    <text evidence="10 11">Cell wall biogenesis; peptidoglycan biosynthesis.</text>
</comment>
<evidence type="ECO:0000256" key="7">
    <source>
        <dbReference type="ARBA" id="ARBA00022984"/>
    </source>
</evidence>
<dbReference type="InterPro" id="IPR051046">
    <property type="entry name" value="MurCDEF_CellWall_CoF430Synth"/>
</dbReference>
<dbReference type="Gene3D" id="3.90.190.20">
    <property type="entry name" value="Mur ligase, C-terminal domain"/>
    <property type="match status" value="1"/>
</dbReference>
<evidence type="ECO:0000256" key="1">
    <source>
        <dbReference type="ARBA" id="ARBA00022490"/>
    </source>
</evidence>
<keyword evidence="8 10" id="KW-0131">Cell cycle</keyword>
<evidence type="ECO:0000256" key="11">
    <source>
        <dbReference type="RuleBase" id="RU004136"/>
    </source>
</evidence>
<evidence type="ECO:0000256" key="5">
    <source>
        <dbReference type="ARBA" id="ARBA00022840"/>
    </source>
</evidence>
<evidence type="ECO:0000313" key="15">
    <source>
        <dbReference type="EMBL" id="ARJ68637.1"/>
    </source>
</evidence>
<dbReference type="AlphaFoldDB" id="A0A1W6CUU3"/>
<dbReference type="RefSeq" id="WP_085376753.1">
    <property type="nucleotide sequence ID" value="NZ_CP020612.1"/>
</dbReference>
<keyword evidence="7 10" id="KW-0573">Peptidoglycan synthesis</keyword>
<gene>
    <name evidence="10" type="primary">murF</name>
    <name evidence="15" type="ORF">B0A89_02265</name>
</gene>
<dbReference type="GO" id="GO:0047480">
    <property type="term" value="F:UDP-N-acetylmuramoyl-tripeptide-D-alanyl-D-alanine ligase activity"/>
    <property type="evidence" value="ECO:0007669"/>
    <property type="project" value="UniProtKB-UniRule"/>
</dbReference>
<dbReference type="GO" id="GO:0005737">
    <property type="term" value="C:cytoplasm"/>
    <property type="evidence" value="ECO:0007669"/>
    <property type="project" value="UniProtKB-SubCell"/>
</dbReference>
<dbReference type="InterPro" id="IPR004101">
    <property type="entry name" value="Mur_ligase_C"/>
</dbReference>
<dbReference type="UniPathway" id="UPA00219"/>
<keyword evidence="9 10" id="KW-0961">Cell wall biogenesis/degradation</keyword>
<comment type="catalytic activity">
    <reaction evidence="10 11">
        <text>D-alanyl-D-alanine + UDP-N-acetyl-alpha-D-muramoyl-L-alanyl-gamma-D-glutamyl-meso-2,6-diaminopimelate + ATP = UDP-N-acetyl-alpha-D-muramoyl-L-alanyl-gamma-D-glutamyl-meso-2,6-diaminopimeloyl-D-alanyl-D-alanine + ADP + phosphate + H(+)</text>
        <dbReference type="Rhea" id="RHEA:28374"/>
        <dbReference type="ChEBI" id="CHEBI:15378"/>
        <dbReference type="ChEBI" id="CHEBI:30616"/>
        <dbReference type="ChEBI" id="CHEBI:43474"/>
        <dbReference type="ChEBI" id="CHEBI:57822"/>
        <dbReference type="ChEBI" id="CHEBI:61386"/>
        <dbReference type="ChEBI" id="CHEBI:83905"/>
        <dbReference type="ChEBI" id="CHEBI:456216"/>
        <dbReference type="EC" id="6.3.2.10"/>
    </reaction>
</comment>
<dbReference type="InterPro" id="IPR000713">
    <property type="entry name" value="Mur_ligase_N"/>
</dbReference>
<dbReference type="Proteomes" id="UP000193017">
    <property type="component" value="Chromosome"/>
</dbReference>
<organism evidence="15 16">
    <name type="scientific">Paracoccus contaminans</name>
    <dbReference type="NCBI Taxonomy" id="1945662"/>
    <lineage>
        <taxon>Bacteria</taxon>
        <taxon>Pseudomonadati</taxon>
        <taxon>Pseudomonadota</taxon>
        <taxon>Alphaproteobacteria</taxon>
        <taxon>Rhodobacterales</taxon>
        <taxon>Paracoccaceae</taxon>
        <taxon>Paracoccus</taxon>
    </lineage>
</organism>
<dbReference type="SUPFAM" id="SSF53244">
    <property type="entry name" value="MurD-like peptide ligases, peptide-binding domain"/>
    <property type="match status" value="1"/>
</dbReference>
<keyword evidence="1 10" id="KW-0963">Cytoplasm</keyword>
<reference evidence="15 16" key="1">
    <citation type="submission" date="2017-03" db="EMBL/GenBank/DDBJ databases">
        <title>Genome sequence of Paracoccus contaminans isolated from a water microcosm.</title>
        <authorList>
            <person name="Aurass P."/>
            <person name="Karste S."/>
            <person name="Trost E."/>
            <person name="Glaeser S.P."/>
            <person name="Kaempfer P."/>
            <person name="Flieger A."/>
        </authorList>
    </citation>
    <scope>NUCLEOTIDE SEQUENCE [LARGE SCALE GENOMIC DNA]</scope>
    <source>
        <strain evidence="16">RKI 16-01929T\LMG 29738T\CCM 8701T\CIP 111112T</strain>
    </source>
</reference>
<dbReference type="InterPro" id="IPR035911">
    <property type="entry name" value="MurE/MurF_N"/>
</dbReference>
<keyword evidence="6 10" id="KW-0133">Cell shape</keyword>
<evidence type="ECO:0000259" key="12">
    <source>
        <dbReference type="Pfam" id="PF01225"/>
    </source>
</evidence>
<evidence type="ECO:0000313" key="16">
    <source>
        <dbReference type="Proteomes" id="UP000193017"/>
    </source>
</evidence>
<keyword evidence="3 10" id="KW-0132">Cell division</keyword>
<dbReference type="InterPro" id="IPR013221">
    <property type="entry name" value="Mur_ligase_cen"/>
</dbReference>
<accession>A0A1W6CUU3</accession>
<evidence type="ECO:0000256" key="6">
    <source>
        <dbReference type="ARBA" id="ARBA00022960"/>
    </source>
</evidence>
<dbReference type="HAMAP" id="MF_02019">
    <property type="entry name" value="MurF"/>
    <property type="match status" value="1"/>
</dbReference>
<feature type="domain" description="Mur ligase central" evidence="14">
    <location>
        <begin position="106"/>
        <end position="292"/>
    </location>
</feature>
<comment type="function">
    <text evidence="10 11">Involved in cell wall formation. Catalyzes the final step in the synthesis of UDP-N-acetylmuramoyl-pentapeptide, the precursor of murein.</text>
</comment>
<dbReference type="OrthoDB" id="9800958at2"/>
<evidence type="ECO:0000259" key="13">
    <source>
        <dbReference type="Pfam" id="PF02875"/>
    </source>
</evidence>
<dbReference type="GO" id="GO:0005524">
    <property type="term" value="F:ATP binding"/>
    <property type="evidence" value="ECO:0007669"/>
    <property type="project" value="UniProtKB-UniRule"/>
</dbReference>
<keyword evidence="4 10" id="KW-0547">Nucleotide-binding</keyword>
<dbReference type="Pfam" id="PF02875">
    <property type="entry name" value="Mur_ligase_C"/>
    <property type="match status" value="1"/>
</dbReference>
<dbReference type="NCBIfam" id="TIGR01143">
    <property type="entry name" value="murF"/>
    <property type="match status" value="1"/>
</dbReference>
<comment type="similarity">
    <text evidence="10">Belongs to the MurCDEF family. MurF subfamily.</text>
</comment>
<feature type="domain" description="Mur ligase C-terminal" evidence="13">
    <location>
        <begin position="322"/>
        <end position="435"/>
    </location>
</feature>
<dbReference type="Gene3D" id="3.40.1390.10">
    <property type="entry name" value="MurE/MurF, N-terminal domain"/>
    <property type="match status" value="1"/>
</dbReference>
<evidence type="ECO:0000259" key="14">
    <source>
        <dbReference type="Pfam" id="PF08245"/>
    </source>
</evidence>
<evidence type="ECO:0000256" key="9">
    <source>
        <dbReference type="ARBA" id="ARBA00023316"/>
    </source>
</evidence>
<dbReference type="InterPro" id="IPR036565">
    <property type="entry name" value="Mur-like_cat_sf"/>
</dbReference>
<dbReference type="EC" id="6.3.2.10" evidence="10 11"/>
<evidence type="ECO:0000256" key="3">
    <source>
        <dbReference type="ARBA" id="ARBA00022618"/>
    </source>
</evidence>
<sequence length="465" mass="48097">MTLWTAADAAAATGGRVTADWVADGISIDTRTLRPGDLFVALTAARDGHDFVAQALDKGAAAALVSRIPEGVAAGAPLLIVPDVVAALVALGRAGRARTGARVLAITGSMGKTSTKDMAAAALSAQGRVHAAEASLNNHWGVPLTLARMPADTDWAIVELGMNHPGEIEPLARMARPHVAMITTVGPVHLEAFADVAGIAREKAAIFAGLEPMGGAIIPEDLPTTPILRAGADAAGAVIVGFGEQGAARPLQVRPDAEGIRVQARILGETVDFRLASAGRHFAMNAVGVLAALEKLGADLKASADGLSRWQPDKGRGAVERLGGITLLDDSYNANPASLAAGFATLAQLGPGRRVAILGDMLELGPDEVAIHRDIASWPAMGDISLVHACGPRMKAMFDALAPEKQGFWAQTAADLCARADELVQDGDVVFVKGSKFSRVASVVDVIRKSRQTPAPDDAPDKRNT</sequence>
<dbReference type="GO" id="GO:0051301">
    <property type="term" value="P:cell division"/>
    <property type="evidence" value="ECO:0007669"/>
    <property type="project" value="UniProtKB-KW"/>
</dbReference>
<dbReference type="GO" id="GO:0008766">
    <property type="term" value="F:UDP-N-acetylmuramoylalanyl-D-glutamyl-2,6-diaminopimelate-D-alanyl-D-alanine ligase activity"/>
    <property type="evidence" value="ECO:0007669"/>
    <property type="project" value="RHEA"/>
</dbReference>
<evidence type="ECO:0000256" key="10">
    <source>
        <dbReference type="HAMAP-Rule" id="MF_02019"/>
    </source>
</evidence>
<dbReference type="PANTHER" id="PTHR43024:SF1">
    <property type="entry name" value="UDP-N-ACETYLMURAMOYL-TRIPEPTIDE--D-ALANYL-D-ALANINE LIGASE"/>
    <property type="match status" value="1"/>
</dbReference>
<name>A0A1W6CUU3_9RHOB</name>
<evidence type="ECO:0000256" key="2">
    <source>
        <dbReference type="ARBA" id="ARBA00022598"/>
    </source>
</evidence>